<comment type="caution">
    <text evidence="4">The sequence shown here is derived from an EMBL/GenBank/DDBJ whole genome shotgun (WGS) entry which is preliminary data.</text>
</comment>
<dbReference type="Gene3D" id="2.30.110.10">
    <property type="entry name" value="Electron Transport, Fmn-binding Protein, Chain A"/>
    <property type="match status" value="1"/>
</dbReference>
<evidence type="ECO:0000256" key="1">
    <source>
        <dbReference type="SAM" id="MobiDB-lite"/>
    </source>
</evidence>
<evidence type="ECO:0000259" key="3">
    <source>
        <dbReference type="Pfam" id="PF20766"/>
    </source>
</evidence>
<feature type="domain" description="DUF447" evidence="3">
    <location>
        <begin position="146"/>
        <end position="199"/>
    </location>
</feature>
<dbReference type="SUPFAM" id="SSF50475">
    <property type="entry name" value="FMN-binding split barrel"/>
    <property type="match status" value="1"/>
</dbReference>
<dbReference type="Proteomes" id="UP001596447">
    <property type="component" value="Unassembled WGS sequence"/>
</dbReference>
<protein>
    <submittedName>
        <fullName evidence="4">DUF447 domain-containing protein</fullName>
    </submittedName>
</protein>
<dbReference type="InterPro" id="IPR049288">
    <property type="entry name" value="DUF447_C"/>
</dbReference>
<feature type="domain" description="DUF447" evidence="2">
    <location>
        <begin position="23"/>
        <end position="118"/>
    </location>
</feature>
<dbReference type="EMBL" id="JBHTAR010000011">
    <property type="protein sequence ID" value="MFC7201672.1"/>
    <property type="molecule type" value="Genomic_DNA"/>
</dbReference>
<keyword evidence="5" id="KW-1185">Reference proteome</keyword>
<dbReference type="Gene3D" id="1.20.58.290">
    <property type="entry name" value="Hypothetical membrane protein ta0354_69_121"/>
    <property type="match status" value="1"/>
</dbReference>
<accession>A0ABD5Z9R8</accession>
<feature type="compositionally biased region" description="Gly residues" evidence="1">
    <location>
        <begin position="1"/>
        <end position="10"/>
    </location>
</feature>
<dbReference type="InterPro" id="IPR012349">
    <property type="entry name" value="Split_barrel_FMN-bd"/>
</dbReference>
<feature type="region of interest" description="Disordered" evidence="1">
    <location>
        <begin position="1"/>
        <end position="20"/>
    </location>
</feature>
<reference evidence="4 5" key="1">
    <citation type="journal article" date="2019" name="Int. J. Syst. Evol. Microbiol.">
        <title>The Global Catalogue of Microorganisms (GCM) 10K type strain sequencing project: providing services to taxonomists for standard genome sequencing and annotation.</title>
        <authorList>
            <consortium name="The Broad Institute Genomics Platform"/>
            <consortium name="The Broad Institute Genome Sequencing Center for Infectious Disease"/>
            <person name="Wu L."/>
            <person name="Ma J."/>
        </authorList>
    </citation>
    <scope>NUCLEOTIDE SEQUENCE [LARGE SCALE GENOMIC DNA]</scope>
    <source>
        <strain evidence="4 5">XZGYJ-43</strain>
    </source>
</reference>
<name>A0ABD5Z9R8_9EURY</name>
<dbReference type="Pfam" id="PF20766">
    <property type="entry name" value="DUF447_C"/>
    <property type="match status" value="1"/>
</dbReference>
<proteinExistence type="predicted"/>
<dbReference type="RefSeq" id="WP_279528410.1">
    <property type="nucleotide sequence ID" value="NZ_CP122312.1"/>
</dbReference>
<evidence type="ECO:0000313" key="5">
    <source>
        <dbReference type="Proteomes" id="UP001596447"/>
    </source>
</evidence>
<dbReference type="Pfam" id="PF04289">
    <property type="entry name" value="DUF447_N"/>
    <property type="match status" value="1"/>
</dbReference>
<organism evidence="4 5">
    <name type="scientific">Halospeciosus flavus</name>
    <dbReference type="NCBI Taxonomy" id="3032283"/>
    <lineage>
        <taxon>Archaea</taxon>
        <taxon>Methanobacteriati</taxon>
        <taxon>Methanobacteriota</taxon>
        <taxon>Stenosarchaea group</taxon>
        <taxon>Halobacteria</taxon>
        <taxon>Halobacteriales</taxon>
        <taxon>Halobacteriaceae</taxon>
        <taxon>Halospeciosus</taxon>
    </lineage>
</organism>
<sequence length="208" mass="22622">MSGERSGAGDGADKWPLDLEGVTETVVTTRGPNGRWNAAALGVHAPTSEEGAAPTARTFGNTRTRRNFAREAGGYVHFTDDPLLFVEAALSVREQDDPVLPETGAWVRVDVERVDAETSDGTRVETWSLDAAESAVVEEQVPRFDRGRAAVVEATVAASRLDVPAFDTETLHERLDFFGETARTCGGARVHEALDRLQELVSWRDRGE</sequence>
<gene>
    <name evidence="4" type="ORF">ACFQJ9_20040</name>
</gene>
<evidence type="ECO:0000313" key="4">
    <source>
        <dbReference type="EMBL" id="MFC7201672.1"/>
    </source>
</evidence>
<dbReference type="AlphaFoldDB" id="A0ABD5Z9R8"/>
<dbReference type="InterPro" id="IPR007386">
    <property type="entry name" value="DUF447_N"/>
</dbReference>
<evidence type="ECO:0000259" key="2">
    <source>
        <dbReference type="Pfam" id="PF04289"/>
    </source>
</evidence>